<sequence length="188" mass="21234">MIDPQQAAREHLRPDEHLYWAGTSDPAKLFSGRDGFLIPFSLLWCGFVGFGTVSVLRDGQIGPELVIFPLFLVLGLHLLFGRFLVKLHRKRTTVYAVTDRRALVITSCGTRDVPVGRSDRTTRWSADRRHCTVEWQEQFGPFAGVTRGLQTQIYANTGLDGFFGPQLVAFWDVRDGEELVRALELATR</sequence>
<reference evidence="2" key="1">
    <citation type="submission" date="2021-05" db="EMBL/GenBank/DDBJ databases">
        <title>Whole genome sequence of Curtobacterium flaccumfaciens pv. flaccumfaciens strain CFBP 3417.</title>
        <authorList>
            <person name="Osdaghi E."/>
            <person name="Taghouti G."/>
            <person name="Portier P."/>
            <person name="Fazliarab A."/>
            <person name="Taghavi S.M."/>
            <person name="Briand M."/>
            <person name="Le-Saux M."/>
            <person name="Jacques M.-A."/>
        </authorList>
    </citation>
    <scope>NUCLEOTIDE SEQUENCE</scope>
    <source>
        <strain evidence="2">CFBP 3417</strain>
    </source>
</reference>
<name>A0A9Q2W5I6_9MICO</name>
<dbReference type="Proteomes" id="UP000709437">
    <property type="component" value="Unassembled WGS sequence"/>
</dbReference>
<dbReference type="AlphaFoldDB" id="A0A9Q2W5I6"/>
<keyword evidence="1" id="KW-1133">Transmembrane helix</keyword>
<dbReference type="EMBL" id="JAHEWX010000018">
    <property type="protein sequence ID" value="MBT1542770.1"/>
    <property type="molecule type" value="Genomic_DNA"/>
</dbReference>
<comment type="caution">
    <text evidence="2">The sequence shown here is derived from an EMBL/GenBank/DDBJ whole genome shotgun (WGS) entry which is preliminary data.</text>
</comment>
<feature type="transmembrane region" description="Helical" evidence="1">
    <location>
        <begin position="36"/>
        <end position="53"/>
    </location>
</feature>
<dbReference type="RefSeq" id="WP_194590815.1">
    <property type="nucleotide sequence ID" value="NZ_JAHEWX010000018.1"/>
</dbReference>
<feature type="transmembrane region" description="Helical" evidence="1">
    <location>
        <begin position="65"/>
        <end position="85"/>
    </location>
</feature>
<evidence type="ECO:0000313" key="2">
    <source>
        <dbReference type="EMBL" id="MBT1542770.1"/>
    </source>
</evidence>
<proteinExistence type="predicted"/>
<evidence type="ECO:0000256" key="1">
    <source>
        <dbReference type="SAM" id="Phobius"/>
    </source>
</evidence>
<keyword evidence="1" id="KW-0472">Membrane</keyword>
<accession>A0A9Q2W5I6</accession>
<gene>
    <name evidence="2" type="ORF">KK103_13450</name>
</gene>
<protein>
    <recommendedName>
        <fullName evidence="4">PH domain-containing protein</fullName>
    </recommendedName>
</protein>
<organism evidence="2 3">
    <name type="scientific">Curtobacterium flaccumfaciens pv. flaccumfaciens</name>
    <dbReference type="NCBI Taxonomy" id="138532"/>
    <lineage>
        <taxon>Bacteria</taxon>
        <taxon>Bacillati</taxon>
        <taxon>Actinomycetota</taxon>
        <taxon>Actinomycetes</taxon>
        <taxon>Micrococcales</taxon>
        <taxon>Microbacteriaceae</taxon>
        <taxon>Curtobacterium</taxon>
    </lineage>
</organism>
<keyword evidence="1" id="KW-0812">Transmembrane</keyword>
<evidence type="ECO:0008006" key="4">
    <source>
        <dbReference type="Google" id="ProtNLM"/>
    </source>
</evidence>
<evidence type="ECO:0000313" key="3">
    <source>
        <dbReference type="Proteomes" id="UP000709437"/>
    </source>
</evidence>